<evidence type="ECO:0000313" key="2">
    <source>
        <dbReference type="Proteomes" id="UP000658225"/>
    </source>
</evidence>
<protein>
    <submittedName>
        <fullName evidence="1">Uncharacterized protein</fullName>
    </submittedName>
</protein>
<gene>
    <name evidence="1" type="ORF">H4683_000596</name>
</gene>
<comment type="caution">
    <text evidence="1">The sequence shown here is derived from an EMBL/GenBank/DDBJ whole genome shotgun (WGS) entry which is preliminary data.</text>
</comment>
<dbReference type="Proteomes" id="UP000658225">
    <property type="component" value="Unassembled WGS sequence"/>
</dbReference>
<proteinExistence type="predicted"/>
<evidence type="ECO:0000313" key="1">
    <source>
        <dbReference type="EMBL" id="MBE1553522.1"/>
    </source>
</evidence>
<reference evidence="1" key="1">
    <citation type="submission" date="2020-10" db="EMBL/GenBank/DDBJ databases">
        <title>Genomic Encyclopedia of Type Strains, Phase IV (KMG-IV): sequencing the most valuable type-strain genomes for metagenomic binning, comparative biology and taxonomic classification.</title>
        <authorList>
            <person name="Goeker M."/>
        </authorList>
    </citation>
    <scope>NUCLEOTIDE SEQUENCE</scope>
    <source>
        <strain evidence="1">DSM 13886</strain>
    </source>
</reference>
<accession>A0A927MI07</accession>
<dbReference type="EMBL" id="JADBEL010000002">
    <property type="protein sequence ID" value="MBE1553522.1"/>
    <property type="molecule type" value="Genomic_DNA"/>
</dbReference>
<keyword evidence="2" id="KW-1185">Reference proteome</keyword>
<dbReference type="AlphaFoldDB" id="A0A927MI07"/>
<organism evidence="1 2">
    <name type="scientific">Sporosarcina limicola</name>
    <dbReference type="NCBI Taxonomy" id="34101"/>
    <lineage>
        <taxon>Bacteria</taxon>
        <taxon>Bacillati</taxon>
        <taxon>Bacillota</taxon>
        <taxon>Bacilli</taxon>
        <taxon>Bacillales</taxon>
        <taxon>Caryophanaceae</taxon>
        <taxon>Sporosarcina</taxon>
    </lineage>
</organism>
<sequence length="41" mass="4688">MKFCITKSDKACEVGYAYDEVKKSVSVITLLIFMQLLIEQT</sequence>
<name>A0A927MI07_9BACL</name>